<evidence type="ECO:0000313" key="2">
    <source>
        <dbReference type="EMBL" id="MDN3920929.1"/>
    </source>
</evidence>
<keyword evidence="1" id="KW-0812">Transmembrane</keyword>
<gene>
    <name evidence="2" type="ORF">QWJ38_11620</name>
</gene>
<evidence type="ECO:0000256" key="1">
    <source>
        <dbReference type="SAM" id="Phobius"/>
    </source>
</evidence>
<dbReference type="RefSeq" id="WP_290359248.1">
    <property type="nucleotide sequence ID" value="NZ_JAUHHC010000003.1"/>
</dbReference>
<keyword evidence="1" id="KW-0472">Membrane</keyword>
<name>A0ABT8DVK4_9BURK</name>
<comment type="caution">
    <text evidence="2">The sequence shown here is derived from an EMBL/GenBank/DDBJ whole genome shotgun (WGS) entry which is preliminary data.</text>
</comment>
<keyword evidence="3" id="KW-1185">Reference proteome</keyword>
<accession>A0ABT8DVK4</accession>
<organism evidence="2 3">
    <name type="scientific">Roseateles violae</name>
    <dbReference type="NCBI Taxonomy" id="3058042"/>
    <lineage>
        <taxon>Bacteria</taxon>
        <taxon>Pseudomonadati</taxon>
        <taxon>Pseudomonadota</taxon>
        <taxon>Betaproteobacteria</taxon>
        <taxon>Burkholderiales</taxon>
        <taxon>Sphaerotilaceae</taxon>
        <taxon>Roseateles</taxon>
    </lineage>
</organism>
<dbReference type="Proteomes" id="UP001228044">
    <property type="component" value="Unassembled WGS sequence"/>
</dbReference>
<dbReference type="EMBL" id="JAUHHC010000003">
    <property type="protein sequence ID" value="MDN3920929.1"/>
    <property type="molecule type" value="Genomic_DNA"/>
</dbReference>
<proteinExistence type="predicted"/>
<sequence>MSAARPFHRHAPALQVETSARPRLQALIAALAGLSALAALAAAATHIPDCWWLLPAVPLAALLGWRLARVRPLRLQWDGQAWHLAPSESREPGPAVRVEVVLDFDDCLLLRCEEPGRGSPLGLPGRRRYLPLARASVGAAWGALRATLYSTHPDAPAR</sequence>
<protein>
    <recommendedName>
        <fullName evidence="4">Toxin CptA</fullName>
    </recommendedName>
</protein>
<feature type="transmembrane region" description="Helical" evidence="1">
    <location>
        <begin position="51"/>
        <end position="68"/>
    </location>
</feature>
<evidence type="ECO:0000313" key="3">
    <source>
        <dbReference type="Proteomes" id="UP001228044"/>
    </source>
</evidence>
<reference evidence="2 3" key="1">
    <citation type="submission" date="2023-06" db="EMBL/GenBank/DDBJ databases">
        <title>Pelomonas sp. PFR6 16S ribosomal RNA gene Genome sequencing and assembly.</title>
        <authorList>
            <person name="Woo H."/>
        </authorList>
    </citation>
    <scope>NUCLEOTIDE SEQUENCE [LARGE SCALE GENOMIC DNA]</scope>
    <source>
        <strain evidence="2 3">PFR6</strain>
    </source>
</reference>
<keyword evidence="1" id="KW-1133">Transmembrane helix</keyword>
<evidence type="ECO:0008006" key="4">
    <source>
        <dbReference type="Google" id="ProtNLM"/>
    </source>
</evidence>